<organism evidence="1 3">
    <name type="scientific">Paenirhodobacter populi</name>
    <dbReference type="NCBI Taxonomy" id="2306993"/>
    <lineage>
        <taxon>Bacteria</taxon>
        <taxon>Pseudomonadati</taxon>
        <taxon>Pseudomonadota</taxon>
        <taxon>Alphaproteobacteria</taxon>
        <taxon>Rhodobacterales</taxon>
        <taxon>Rhodobacter group</taxon>
        <taxon>Paenirhodobacter</taxon>
    </lineage>
</organism>
<gene>
    <name evidence="1" type="ORF">D2T30_09545</name>
    <name evidence="2" type="ORF">D2T31_00260</name>
</gene>
<comment type="caution">
    <text evidence="1">The sequence shown here is derived from an EMBL/GenBank/DDBJ whole genome shotgun (WGS) entry which is preliminary data.</text>
</comment>
<reference evidence="1 4" key="2">
    <citation type="submission" date="2019-01" db="EMBL/GenBank/DDBJ databases">
        <authorList>
            <person name="Li Y."/>
        </authorList>
    </citation>
    <scope>NUCLEOTIDE SEQUENCE [LARGE SCALE GENOMIC DNA]</scope>
    <source>
        <strain evidence="2 4">D19-10-3-21</strain>
        <strain evidence="1">SK2B-1</strain>
    </source>
</reference>
<dbReference type="Proteomes" id="UP000284476">
    <property type="component" value="Unassembled WGS sequence"/>
</dbReference>
<evidence type="ECO:0008006" key="5">
    <source>
        <dbReference type="Google" id="ProtNLM"/>
    </source>
</evidence>
<protein>
    <recommendedName>
        <fullName evidence="5">TOBE domain-containing protein</fullName>
    </recommendedName>
</protein>
<evidence type="ECO:0000313" key="1">
    <source>
        <dbReference type="EMBL" id="RWR21083.1"/>
    </source>
</evidence>
<dbReference type="AlphaFoldDB" id="A0A443JKR7"/>
<accession>A0A443KI73</accession>
<sequence length="61" mass="6353">MRLISHELVGGQVIVRLATPGGDLSAVIDREDGGGFAVADRVSLPAHKLHFFGADGRSVSP</sequence>
<evidence type="ECO:0000313" key="3">
    <source>
        <dbReference type="Proteomes" id="UP000284476"/>
    </source>
</evidence>
<evidence type="ECO:0000313" key="4">
    <source>
        <dbReference type="Proteomes" id="UP000285295"/>
    </source>
</evidence>
<accession>A0A443JKR7</accession>
<dbReference type="EMBL" id="SAUX01000001">
    <property type="protein sequence ID" value="RWR32457.1"/>
    <property type="molecule type" value="Genomic_DNA"/>
</dbReference>
<dbReference type="RefSeq" id="WP_128208683.1">
    <property type="nucleotide sequence ID" value="NZ_JBHRSO010000018.1"/>
</dbReference>
<evidence type="ECO:0000313" key="2">
    <source>
        <dbReference type="EMBL" id="RWR32457.1"/>
    </source>
</evidence>
<reference evidence="3 4" key="1">
    <citation type="submission" date="2019-01" db="EMBL/GenBank/DDBJ databases">
        <title>Sinorhodobacter populi sp. nov. isolated from the symptomatic bark tissue of Populus euramericana canker.</title>
        <authorList>
            <person name="Xu G."/>
        </authorList>
    </citation>
    <scope>NUCLEOTIDE SEQUENCE [LARGE SCALE GENOMIC DNA]</scope>
    <source>
        <strain evidence="2 4">D19-10-3-21</strain>
        <strain evidence="1 3">SK2B-1</strain>
    </source>
</reference>
<dbReference type="Proteomes" id="UP000285295">
    <property type="component" value="Unassembled WGS sequence"/>
</dbReference>
<name>A0A443JKR7_9RHOB</name>
<proteinExistence type="predicted"/>
<dbReference type="EMBL" id="SAUZ01000010">
    <property type="protein sequence ID" value="RWR21083.1"/>
    <property type="molecule type" value="Genomic_DNA"/>
</dbReference>